<dbReference type="EMBL" id="LT622872">
    <property type="protein sequence ID" value="SCW23162.1"/>
    <property type="molecule type" value="Genomic_DNA"/>
</dbReference>
<keyword evidence="1" id="KW-0934">Plastid</keyword>
<keyword evidence="1" id="KW-0150">Chloroplast</keyword>
<sequence>METINLEENNIFEEFDSFLEEEKLTGWSATCLDQTISYYVECNCNEMNQEETQMHNN</sequence>
<dbReference type="GeneID" id="29999805"/>
<organism evidence="1">
    <name type="scientific">Neoizziella asiatica</name>
    <dbReference type="NCBI Taxonomy" id="1077397"/>
    <lineage>
        <taxon>Eukaryota</taxon>
        <taxon>Rhodophyta</taxon>
        <taxon>Florideophyceae</taxon>
        <taxon>Nemaliophycidae</taxon>
        <taxon>Nemaliales</taxon>
        <taxon>Liagoraceae</taxon>
        <taxon>Neoizziella</taxon>
    </lineage>
</organism>
<evidence type="ECO:0000313" key="1">
    <source>
        <dbReference type="EMBL" id="SCW23162.1"/>
    </source>
</evidence>
<dbReference type="AlphaFoldDB" id="A0A1G4NWX3"/>
<accession>A0A1G4NWX3</accession>
<name>A0A1G4NWX3_9FLOR</name>
<geneLocation type="chloroplast" evidence="1"/>
<reference evidence="1" key="2">
    <citation type="submission" date="2016-10" db="EMBL/GenBank/DDBJ databases">
        <authorList>
            <person name="de Groot N.N."/>
        </authorList>
    </citation>
    <scope>NUCLEOTIDE SEQUENCE</scope>
    <source>
        <strain evidence="1">J.0154</strain>
    </source>
</reference>
<dbReference type="RefSeq" id="YP_009314707.1">
    <property type="nucleotide sequence ID" value="NC_031663.1"/>
</dbReference>
<protein>
    <submittedName>
        <fullName evidence="1">Uncharacterized protein</fullName>
    </submittedName>
</protein>
<gene>
    <name evidence="1" type="primary">ORF_8</name>
    <name evidence="1" type="ORF">J0154_94</name>
</gene>
<reference evidence="1" key="1">
    <citation type="submission" date="2016-10" db="EMBL/GenBank/DDBJ databases">
        <title>Chloroplast genomes as a tool to resolve red algal phylogenies: a case study in the Nemaliales.</title>
        <authorList>
            <person name="Costa J.F."/>
            <person name="Lin S.M."/>
            <person name="Macaya E.C."/>
            <person name="Fernandez-Garcia C."/>
            <person name="Verbruggen H."/>
        </authorList>
    </citation>
    <scope>NUCLEOTIDE SEQUENCE</scope>
    <source>
        <strain evidence="1">J.0154</strain>
    </source>
</reference>
<proteinExistence type="predicted"/>